<keyword evidence="8" id="KW-0067">ATP-binding</keyword>
<dbReference type="Gene3D" id="3.40.50.1000">
    <property type="entry name" value="HAD superfamily/HAD-like"/>
    <property type="match status" value="1"/>
</dbReference>
<keyword evidence="6" id="KW-0547">Nucleotide-binding</keyword>
<dbReference type="GO" id="GO:0016887">
    <property type="term" value="F:ATP hydrolysis activity"/>
    <property type="evidence" value="ECO:0007669"/>
    <property type="project" value="InterPro"/>
</dbReference>
<reference evidence="18" key="1">
    <citation type="submission" date="2014-11" db="EMBL/GenBank/DDBJ databases">
        <authorList>
            <person name="Otto D Thomas"/>
            <person name="Naeem Raeece"/>
        </authorList>
    </citation>
    <scope>NUCLEOTIDE SEQUENCE</scope>
</reference>
<dbReference type="SUPFAM" id="SSF81660">
    <property type="entry name" value="Metal cation-transporting ATPase, ATP-binding domain N"/>
    <property type="match status" value="1"/>
</dbReference>
<dbReference type="VEuPathDB" id="CryptoDB:Cvel_7638"/>
<dbReference type="EMBL" id="CDMZ01003269">
    <property type="protein sequence ID" value="CEM45757.1"/>
    <property type="molecule type" value="Genomic_DNA"/>
</dbReference>
<dbReference type="Gene3D" id="1.20.1110.10">
    <property type="entry name" value="Calcium-transporting ATPase, transmembrane domain"/>
    <property type="match status" value="2"/>
</dbReference>
<evidence type="ECO:0000256" key="8">
    <source>
        <dbReference type="ARBA" id="ARBA00022840"/>
    </source>
</evidence>
<keyword evidence="10" id="KW-1278">Translocase</keyword>
<dbReference type="FunFam" id="3.40.50.1000:FF:000144">
    <property type="entry name" value="copper-transporting ATPase 1 isoform X2"/>
    <property type="match status" value="1"/>
</dbReference>
<evidence type="ECO:0000256" key="7">
    <source>
        <dbReference type="ARBA" id="ARBA00022796"/>
    </source>
</evidence>
<dbReference type="PANTHER" id="PTHR24093">
    <property type="entry name" value="CATION TRANSPORTING ATPASE"/>
    <property type="match status" value="1"/>
</dbReference>
<dbReference type="InterPro" id="IPR004014">
    <property type="entry name" value="ATPase_P-typ_cation-transptr_N"/>
</dbReference>
<evidence type="ECO:0000256" key="11">
    <source>
        <dbReference type="ARBA" id="ARBA00022989"/>
    </source>
</evidence>
<dbReference type="Pfam" id="PF00122">
    <property type="entry name" value="E1-E2_ATPase"/>
    <property type="match status" value="1"/>
</dbReference>
<feature type="compositionally biased region" description="Low complexity" evidence="15">
    <location>
        <begin position="1050"/>
        <end position="1061"/>
    </location>
</feature>
<dbReference type="GO" id="GO:0046872">
    <property type="term" value="F:metal ion binding"/>
    <property type="evidence" value="ECO:0007669"/>
    <property type="project" value="UniProtKB-KW"/>
</dbReference>
<dbReference type="PhylomeDB" id="A0A0G4HNE1"/>
<evidence type="ECO:0000256" key="9">
    <source>
        <dbReference type="ARBA" id="ARBA00022842"/>
    </source>
</evidence>
<sequence>MPTVSNNVEAFEPQWQLSVDDFAKLMTEYKQRSVYEELDLIETWGGTSGVLSGLGSNQESGLEVAQYEREKAARQKSFGVNRIPPKPLTPFFMLMWEAAQDLMLIILMICAVISLILGLTVSEHPEIEWIEGAAIFIAVLIVILITAINNYQKEVQFRKLNAVKDNKFIDCVRGGERVSVSVFELVVGDVLFIQSGDEIPTDCICLDSSNLKIDESSFTGETCSITKSSFEICVQQVQQRQKEIQEATDETRHHVIDSPVVLSGTEVKGGNGYLLVVAVGENSQLGALYEQLNAEEESTPLQQKLEHLGRKISVWGSWAAGLTLLALLVSYWGVYLSQAEDQRDSGGEIGQAHIDFLITAALWNGAKKSEWSGTRPPVEGVSAEGEETGETVAAKADSSGRRYGGHTGSDDFLPGGPLREAFVENVALNATAYLSWEEKDAGVGKNVKKVKNCGYEYDSIRKEFKHEVLFQDQFSSEKKRMVTAIKWPAGNSQTVRVLVKGAAERVVRLCTQKMSSSGDIRDLNPAEILKIEKDIIEKMAKNGLRTICLAYRDLNPSEEPNWQEEEGEGFVMERDLVCLGITGIRDPVRDEVPHAVSQCHKAGINVRMVTGDNIETAKQIARTCGIFDESKGHIAMLGKDFYRQVGGVICAKCRTECCDCPRDKKSKAKQKSDDAEDDKKINTQNENEETAEAGDKQKEEGGDKKDDNDKKVLARSQPHDKYALVTGLKKEGKVVAVTGDGTNDAPALKKADVGFAMNIAGKEVAKQAADIILLDDNFRSIVSAVMWGRNTYDNIQRFLQFQLTVNIVAVATVFVSALVLRSSPLSAVHLLWLNLIMDSLGSIALATEPPNERLLDRLPVKRDEFLITKMMWRSIVGQAIYQFSLMMILVTTGEQWIPESEDAFDLLVGNLSDQQKIELSDALEETQGTRDLRAAVYSDFGNGEEFVRSGREFVYFSNEKDYKPVGEGLSPVQWAICLALGAGSLLWHLLLHFLPLSLFCSAGKKEVDPQEAPPTLPEMLRGRGSCESIKRRLSMQNLSPSPARRQSLASMGSQMGRRQSQGGLGTGNSGDRHGYRTGTAGSLPRNTSRLMSHQGSVQPPNVTGTFTSVRDGVASGETPGHMGSYGADGGDGKSHLGNTNGMPAIHEGEEGGAQEVGEEEGGGGGGTEGDVQPVEEEHGLESSPSRPLL</sequence>
<evidence type="ECO:0000256" key="3">
    <source>
        <dbReference type="ARBA" id="ARBA00022448"/>
    </source>
</evidence>
<dbReference type="AlphaFoldDB" id="A0A0G4HNE1"/>
<accession>A0A0G4HNE1</accession>
<dbReference type="Pfam" id="PF00690">
    <property type="entry name" value="Cation_ATPase_N"/>
    <property type="match status" value="1"/>
</dbReference>
<keyword evidence="4 16" id="KW-0812">Transmembrane</keyword>
<protein>
    <recommendedName>
        <fullName evidence="2">P-type Cu(+) transporter</fullName>
        <ecNumber evidence="2">7.2.2.8</ecNumber>
    </recommendedName>
</protein>
<dbReference type="GO" id="GO:0012505">
    <property type="term" value="C:endomembrane system"/>
    <property type="evidence" value="ECO:0007669"/>
    <property type="project" value="UniProtKB-SubCell"/>
</dbReference>
<dbReference type="InterPro" id="IPR023298">
    <property type="entry name" value="ATPase_P-typ_TM_dom_sf"/>
</dbReference>
<dbReference type="NCBIfam" id="TIGR01494">
    <property type="entry name" value="ATPase_P-type"/>
    <property type="match status" value="1"/>
</dbReference>
<dbReference type="PANTHER" id="PTHR24093:SF369">
    <property type="entry name" value="CALCIUM-TRANSPORTING ATPASE"/>
    <property type="match status" value="1"/>
</dbReference>
<evidence type="ECO:0000256" key="4">
    <source>
        <dbReference type="ARBA" id="ARBA00022692"/>
    </source>
</evidence>
<feature type="transmembrane region" description="Helical" evidence="16">
    <location>
        <begin position="133"/>
        <end position="151"/>
    </location>
</feature>
<dbReference type="Gene3D" id="3.40.1110.10">
    <property type="entry name" value="Calcium-transporting ATPase, cytoplasmic domain N"/>
    <property type="match status" value="1"/>
</dbReference>
<dbReference type="SUPFAM" id="SSF81653">
    <property type="entry name" value="Calcium ATPase, transduction domain A"/>
    <property type="match status" value="1"/>
</dbReference>
<feature type="transmembrane region" description="Helical" evidence="16">
    <location>
        <begin position="102"/>
        <end position="121"/>
    </location>
</feature>
<dbReference type="GO" id="GO:0005388">
    <property type="term" value="F:P-type calcium transporter activity"/>
    <property type="evidence" value="ECO:0007669"/>
    <property type="project" value="TreeGrafter"/>
</dbReference>
<evidence type="ECO:0000256" key="13">
    <source>
        <dbReference type="ARBA" id="ARBA00023065"/>
    </source>
</evidence>
<dbReference type="InterPro" id="IPR023214">
    <property type="entry name" value="HAD_sf"/>
</dbReference>
<gene>
    <name evidence="18" type="ORF">Cvel_7638</name>
</gene>
<keyword evidence="7" id="KW-0187">Copper transport</keyword>
<dbReference type="SUPFAM" id="SSF81665">
    <property type="entry name" value="Calcium ATPase, transmembrane domain M"/>
    <property type="match status" value="1"/>
</dbReference>
<feature type="region of interest" description="Disordered" evidence="15">
    <location>
        <begin position="662"/>
        <end position="713"/>
    </location>
</feature>
<keyword evidence="13" id="KW-0406">Ion transport</keyword>
<dbReference type="InterPro" id="IPR023299">
    <property type="entry name" value="ATPase_P-typ_cyto_dom_N"/>
</dbReference>
<feature type="compositionally biased region" description="Basic and acidic residues" evidence="15">
    <location>
        <begin position="693"/>
        <end position="713"/>
    </location>
</feature>
<proteinExistence type="predicted"/>
<dbReference type="InterPro" id="IPR036412">
    <property type="entry name" value="HAD-like_sf"/>
</dbReference>
<feature type="compositionally biased region" description="Acidic residues" evidence="15">
    <location>
        <begin position="1150"/>
        <end position="1161"/>
    </location>
</feature>
<dbReference type="GO" id="GO:0005886">
    <property type="term" value="C:plasma membrane"/>
    <property type="evidence" value="ECO:0007669"/>
    <property type="project" value="TreeGrafter"/>
</dbReference>
<keyword evidence="12" id="KW-0186">Copper</keyword>
<dbReference type="SMART" id="SM00831">
    <property type="entry name" value="Cation_ATPase_N"/>
    <property type="match status" value="1"/>
</dbReference>
<keyword evidence="5" id="KW-0479">Metal-binding</keyword>
<organism evidence="18">
    <name type="scientific">Chromera velia CCMP2878</name>
    <dbReference type="NCBI Taxonomy" id="1169474"/>
    <lineage>
        <taxon>Eukaryota</taxon>
        <taxon>Sar</taxon>
        <taxon>Alveolata</taxon>
        <taxon>Colpodellida</taxon>
        <taxon>Chromeraceae</taxon>
        <taxon>Chromera</taxon>
    </lineage>
</organism>
<keyword evidence="9" id="KW-0460">Magnesium</keyword>
<evidence type="ECO:0000259" key="17">
    <source>
        <dbReference type="SMART" id="SM00831"/>
    </source>
</evidence>
<evidence type="ECO:0000256" key="12">
    <source>
        <dbReference type="ARBA" id="ARBA00023008"/>
    </source>
</evidence>
<comment type="subcellular location">
    <subcellularLocation>
        <location evidence="1">Endomembrane system</location>
        <topology evidence="1">Multi-pass membrane protein</topology>
    </subcellularLocation>
</comment>
<dbReference type="GO" id="GO:0005524">
    <property type="term" value="F:ATP binding"/>
    <property type="evidence" value="ECO:0007669"/>
    <property type="project" value="UniProtKB-KW"/>
</dbReference>
<evidence type="ECO:0000256" key="15">
    <source>
        <dbReference type="SAM" id="MobiDB-lite"/>
    </source>
</evidence>
<dbReference type="Gene3D" id="2.70.150.10">
    <property type="entry name" value="Calcium-transporting ATPase, cytoplasmic transduction domain A"/>
    <property type="match status" value="1"/>
</dbReference>
<dbReference type="FunFam" id="1.20.1110.10:FF:000036">
    <property type="entry name" value="Calcium-transporting ATPase"/>
    <property type="match status" value="1"/>
</dbReference>
<feature type="transmembrane region" description="Helical" evidence="16">
    <location>
        <begin position="312"/>
        <end position="334"/>
    </location>
</feature>
<dbReference type="InterPro" id="IPR008250">
    <property type="entry name" value="ATPase_P-typ_transduc_dom_A_sf"/>
</dbReference>
<evidence type="ECO:0000256" key="2">
    <source>
        <dbReference type="ARBA" id="ARBA00012517"/>
    </source>
</evidence>
<dbReference type="EC" id="7.2.2.8" evidence="2"/>
<dbReference type="GO" id="GO:0140581">
    <property type="term" value="F:P-type monovalent copper transporter activity"/>
    <property type="evidence" value="ECO:0007669"/>
    <property type="project" value="UniProtKB-EC"/>
</dbReference>
<name>A0A0G4HNE1_9ALVE</name>
<dbReference type="SUPFAM" id="SSF56784">
    <property type="entry name" value="HAD-like"/>
    <property type="match status" value="1"/>
</dbReference>
<keyword evidence="11 16" id="KW-1133">Transmembrane helix</keyword>
<evidence type="ECO:0000256" key="14">
    <source>
        <dbReference type="ARBA" id="ARBA00023136"/>
    </source>
</evidence>
<dbReference type="InterPro" id="IPR006068">
    <property type="entry name" value="ATPase_P-typ_cation-transptr_C"/>
</dbReference>
<evidence type="ECO:0000256" key="10">
    <source>
        <dbReference type="ARBA" id="ARBA00022967"/>
    </source>
</evidence>
<evidence type="ECO:0000313" key="18">
    <source>
        <dbReference type="EMBL" id="CEM45757.1"/>
    </source>
</evidence>
<evidence type="ECO:0000256" key="5">
    <source>
        <dbReference type="ARBA" id="ARBA00022723"/>
    </source>
</evidence>
<dbReference type="PRINTS" id="PR00119">
    <property type="entry name" value="CATATPASE"/>
</dbReference>
<feature type="domain" description="Cation-transporting P-type ATPase N-terminal" evidence="17">
    <location>
        <begin position="43"/>
        <end position="119"/>
    </location>
</feature>
<evidence type="ECO:0000256" key="16">
    <source>
        <dbReference type="SAM" id="Phobius"/>
    </source>
</evidence>
<evidence type="ECO:0000256" key="1">
    <source>
        <dbReference type="ARBA" id="ARBA00004127"/>
    </source>
</evidence>
<feature type="region of interest" description="Disordered" evidence="15">
    <location>
        <begin position="1034"/>
        <end position="1189"/>
    </location>
</feature>
<feature type="compositionally biased region" description="Polar residues" evidence="15">
    <location>
        <begin position="1084"/>
        <end position="1108"/>
    </location>
</feature>
<evidence type="ECO:0000256" key="6">
    <source>
        <dbReference type="ARBA" id="ARBA00022741"/>
    </source>
</evidence>
<keyword evidence="14 16" id="KW-0472">Membrane</keyword>
<dbReference type="InterPro" id="IPR001757">
    <property type="entry name" value="P_typ_ATPase"/>
</dbReference>
<keyword evidence="3" id="KW-0813">Transport</keyword>
<feature type="region of interest" description="Disordered" evidence="15">
    <location>
        <begin position="369"/>
        <end position="390"/>
    </location>
</feature>
<dbReference type="Pfam" id="PF13246">
    <property type="entry name" value="Cation_ATPase"/>
    <property type="match status" value="1"/>
</dbReference>
<dbReference type="Pfam" id="PF00689">
    <property type="entry name" value="Cation_ATPase_C"/>
    <property type="match status" value="1"/>
</dbReference>
<feature type="compositionally biased region" description="Basic and acidic residues" evidence="15">
    <location>
        <begin position="670"/>
        <end position="681"/>
    </location>
</feature>
<dbReference type="InterPro" id="IPR059000">
    <property type="entry name" value="ATPase_P-type_domA"/>
</dbReference>